<name>A0ABQ8SJ99_PERAM</name>
<protein>
    <submittedName>
        <fullName evidence="1">Uncharacterized protein</fullName>
    </submittedName>
</protein>
<evidence type="ECO:0000313" key="2">
    <source>
        <dbReference type="Proteomes" id="UP001148838"/>
    </source>
</evidence>
<accession>A0ABQ8SJ99</accession>
<dbReference type="EMBL" id="JAJSOF020000027">
    <property type="protein sequence ID" value="KAJ4434118.1"/>
    <property type="molecule type" value="Genomic_DNA"/>
</dbReference>
<sequence length="114" mass="12936">MPCPSQTSGFNVPNYVRAVTLREEGYTIKEIARKLGNGATLSGVQKTDFGMDSARKRKEGKTKENLDERYKKWNEGERFGRTGLGGKRRMEEEDKNLNILDTGRCSLYCNPVNK</sequence>
<keyword evidence="2" id="KW-1185">Reference proteome</keyword>
<gene>
    <name evidence="1" type="ORF">ANN_16438</name>
</gene>
<proteinExistence type="predicted"/>
<reference evidence="1 2" key="1">
    <citation type="journal article" date="2022" name="Allergy">
        <title>Genome assembly and annotation of Periplaneta americana reveal a comprehensive cockroach allergen profile.</title>
        <authorList>
            <person name="Wang L."/>
            <person name="Xiong Q."/>
            <person name="Saelim N."/>
            <person name="Wang L."/>
            <person name="Nong W."/>
            <person name="Wan A.T."/>
            <person name="Shi M."/>
            <person name="Liu X."/>
            <person name="Cao Q."/>
            <person name="Hui J.H.L."/>
            <person name="Sookrung N."/>
            <person name="Leung T.F."/>
            <person name="Tungtrongchitr A."/>
            <person name="Tsui S.K.W."/>
        </authorList>
    </citation>
    <scope>NUCLEOTIDE SEQUENCE [LARGE SCALE GENOMIC DNA]</scope>
    <source>
        <strain evidence="1">PWHHKU_190912</strain>
    </source>
</reference>
<organism evidence="1 2">
    <name type="scientific">Periplaneta americana</name>
    <name type="common">American cockroach</name>
    <name type="synonym">Blatta americana</name>
    <dbReference type="NCBI Taxonomy" id="6978"/>
    <lineage>
        <taxon>Eukaryota</taxon>
        <taxon>Metazoa</taxon>
        <taxon>Ecdysozoa</taxon>
        <taxon>Arthropoda</taxon>
        <taxon>Hexapoda</taxon>
        <taxon>Insecta</taxon>
        <taxon>Pterygota</taxon>
        <taxon>Neoptera</taxon>
        <taxon>Polyneoptera</taxon>
        <taxon>Dictyoptera</taxon>
        <taxon>Blattodea</taxon>
        <taxon>Blattoidea</taxon>
        <taxon>Blattidae</taxon>
        <taxon>Blattinae</taxon>
        <taxon>Periplaneta</taxon>
    </lineage>
</organism>
<comment type="caution">
    <text evidence="1">The sequence shown here is derived from an EMBL/GenBank/DDBJ whole genome shotgun (WGS) entry which is preliminary data.</text>
</comment>
<dbReference type="Proteomes" id="UP001148838">
    <property type="component" value="Unassembled WGS sequence"/>
</dbReference>
<evidence type="ECO:0000313" key="1">
    <source>
        <dbReference type="EMBL" id="KAJ4434118.1"/>
    </source>
</evidence>